<protein>
    <submittedName>
        <fullName evidence="3">Uncharacterized protein</fullName>
    </submittedName>
</protein>
<dbReference type="STRING" id="1229780.BN381_80345"/>
<dbReference type="EMBL" id="CANL01000078">
    <property type="protein sequence ID" value="CCM65815.1"/>
    <property type="molecule type" value="Genomic_DNA"/>
</dbReference>
<evidence type="ECO:0000313" key="4">
    <source>
        <dbReference type="Proteomes" id="UP000018291"/>
    </source>
</evidence>
<organism evidence="3 4">
    <name type="scientific">Candidatus Neomicrothrix parvicella RN1</name>
    <dbReference type="NCBI Taxonomy" id="1229780"/>
    <lineage>
        <taxon>Bacteria</taxon>
        <taxon>Bacillati</taxon>
        <taxon>Actinomycetota</taxon>
        <taxon>Acidimicrobiia</taxon>
        <taxon>Acidimicrobiales</taxon>
        <taxon>Microthrixaceae</taxon>
        <taxon>Candidatus Neomicrothrix</taxon>
    </lineage>
</organism>
<name>R4Z573_9ACTN</name>
<keyword evidence="2" id="KW-0812">Transmembrane</keyword>
<comment type="caution">
    <text evidence="3">The sequence shown here is derived from an EMBL/GenBank/DDBJ whole genome shotgun (WGS) entry which is preliminary data.</text>
</comment>
<accession>R4Z573</accession>
<feature type="compositionally biased region" description="Acidic residues" evidence="1">
    <location>
        <begin position="105"/>
        <end position="118"/>
    </location>
</feature>
<keyword evidence="4" id="KW-1185">Reference proteome</keyword>
<keyword evidence="2" id="KW-0472">Membrane</keyword>
<evidence type="ECO:0000313" key="3">
    <source>
        <dbReference type="EMBL" id="CCM65815.1"/>
    </source>
</evidence>
<feature type="compositionally biased region" description="Basic and acidic residues" evidence="1">
    <location>
        <begin position="76"/>
        <end position="85"/>
    </location>
</feature>
<reference evidence="3 4" key="1">
    <citation type="journal article" date="2013" name="ISME J.">
        <title>Metabolic model for the filamentous 'Candidatus Microthrix parvicella' based on genomic and metagenomic analyses.</title>
        <authorList>
            <person name="Jon McIlroy S."/>
            <person name="Kristiansen R."/>
            <person name="Albertsen M."/>
            <person name="Michael Karst S."/>
            <person name="Rossetti S."/>
            <person name="Lund Nielsen J."/>
            <person name="Tandoi V."/>
            <person name="James Seviour R."/>
            <person name="Nielsen P.H."/>
        </authorList>
    </citation>
    <scope>NUCLEOTIDE SEQUENCE [LARGE SCALE GENOMIC DNA]</scope>
    <source>
        <strain evidence="3 4">RN1</strain>
    </source>
</reference>
<keyword evidence="2" id="KW-1133">Transmembrane helix</keyword>
<feature type="region of interest" description="Disordered" evidence="1">
    <location>
        <begin position="1"/>
        <end position="39"/>
    </location>
</feature>
<feature type="compositionally biased region" description="Low complexity" evidence="1">
    <location>
        <begin position="144"/>
        <end position="167"/>
    </location>
</feature>
<feature type="region of interest" description="Disordered" evidence="1">
    <location>
        <begin position="75"/>
        <end position="167"/>
    </location>
</feature>
<evidence type="ECO:0000256" key="2">
    <source>
        <dbReference type="SAM" id="Phobius"/>
    </source>
</evidence>
<dbReference type="Proteomes" id="UP000018291">
    <property type="component" value="Unassembled WGS sequence"/>
</dbReference>
<gene>
    <name evidence="3" type="ORF">BN381_80345</name>
</gene>
<sequence length="278" mass="29295">MTSPPPSWGYGTGDNATVPSVGYPPTDPTSSQQAPTPRPRQRWPFVLLALSLILGVAGGATIIVLLTGDDADEVATSERRTDKSTRGSNSTEPSRSDDDASSSNDSDDSDGGFDDSEPEVTLGDRNPVTTDVSPSPAPPGDGAVPTTTGSAPTSSSVSPTSDSVFPPRTALEGKYVAMVWSELRSGPADAEIQAKVSELQARYGDGIFGVRDGTFASLKDGSIGVALDNNFTSARQAAEWCRNEGLVGHFTCFGVVLNDVPFVKDERGDYRRMYPEKL</sequence>
<dbReference type="RefSeq" id="WP_012230897.1">
    <property type="nucleotide sequence ID" value="NZ_HG422565.1"/>
</dbReference>
<dbReference type="HOGENOM" id="CLU_999975_0_0_11"/>
<evidence type="ECO:0000256" key="1">
    <source>
        <dbReference type="SAM" id="MobiDB-lite"/>
    </source>
</evidence>
<feature type="transmembrane region" description="Helical" evidence="2">
    <location>
        <begin position="45"/>
        <end position="66"/>
    </location>
</feature>
<proteinExistence type="predicted"/>
<dbReference type="AlphaFoldDB" id="R4Z573"/>